<keyword evidence="2 9" id="KW-0121">Carboxypeptidase</keyword>
<evidence type="ECO:0000256" key="6">
    <source>
        <dbReference type="PIRSR" id="PIRSR028757-1"/>
    </source>
</evidence>
<dbReference type="GO" id="GO:0004180">
    <property type="term" value="F:carboxypeptidase activity"/>
    <property type="evidence" value="ECO:0007669"/>
    <property type="project" value="UniProtKB-KW"/>
</dbReference>
<feature type="active site" description="Nucleophile" evidence="6">
    <location>
        <position position="104"/>
    </location>
</feature>
<name>A0A437RHG2_9BURK</name>
<feature type="active site" description="Charge relay system" evidence="6">
    <location>
        <position position="274"/>
    </location>
</feature>
<dbReference type="Pfam" id="PF02016">
    <property type="entry name" value="Peptidase_S66"/>
    <property type="match status" value="1"/>
</dbReference>
<evidence type="ECO:0000313" key="9">
    <source>
        <dbReference type="EMBL" id="RVU46206.1"/>
    </source>
</evidence>
<dbReference type="Gene3D" id="3.40.50.10740">
    <property type="entry name" value="Class I glutamine amidotransferase-like"/>
    <property type="match status" value="1"/>
</dbReference>
<evidence type="ECO:0000313" key="10">
    <source>
        <dbReference type="Proteomes" id="UP000285575"/>
    </source>
</evidence>
<proteinExistence type="inferred from homology"/>
<dbReference type="InterPro" id="IPR027478">
    <property type="entry name" value="LdcA_N"/>
</dbReference>
<keyword evidence="3" id="KW-0645">Protease</keyword>
<dbReference type="InterPro" id="IPR027461">
    <property type="entry name" value="Carboxypeptidase_A_C_sf"/>
</dbReference>
<dbReference type="InterPro" id="IPR003507">
    <property type="entry name" value="S66_fam"/>
</dbReference>
<dbReference type="GO" id="GO:0008236">
    <property type="term" value="F:serine-type peptidase activity"/>
    <property type="evidence" value="ECO:0007669"/>
    <property type="project" value="UniProtKB-KW"/>
</dbReference>
<evidence type="ECO:0000259" key="8">
    <source>
        <dbReference type="Pfam" id="PF17676"/>
    </source>
</evidence>
<dbReference type="SUPFAM" id="SSF52317">
    <property type="entry name" value="Class I glutamine amidotransferase-like"/>
    <property type="match status" value="1"/>
</dbReference>
<accession>A0A437RHG2</accession>
<dbReference type="InterPro" id="IPR040449">
    <property type="entry name" value="Peptidase_S66_N"/>
</dbReference>
<reference evidence="9 10" key="1">
    <citation type="submission" date="2019-01" db="EMBL/GenBank/DDBJ databases">
        <authorList>
            <person name="Chen W.-M."/>
        </authorList>
    </citation>
    <scope>NUCLEOTIDE SEQUENCE [LARGE SCALE GENOMIC DNA]</scope>
    <source>
        <strain evidence="9 10">KYPY4</strain>
    </source>
</reference>
<dbReference type="OrthoDB" id="9807329at2"/>
<feature type="active site" description="Charge relay system" evidence="6">
    <location>
        <position position="204"/>
    </location>
</feature>
<dbReference type="AlphaFoldDB" id="A0A437RHG2"/>
<evidence type="ECO:0000256" key="2">
    <source>
        <dbReference type="ARBA" id="ARBA00022645"/>
    </source>
</evidence>
<dbReference type="CDD" id="cd07025">
    <property type="entry name" value="Peptidase_S66"/>
    <property type="match status" value="1"/>
</dbReference>
<evidence type="ECO:0000256" key="5">
    <source>
        <dbReference type="ARBA" id="ARBA00022825"/>
    </source>
</evidence>
<protein>
    <submittedName>
        <fullName evidence="9">LD-carboxypeptidase</fullName>
    </submittedName>
</protein>
<sequence length="300" mass="32189">MSTSLTLFAPAGALPKAAGLRLAARRLQGLGFSVTVDEAALARHQRFAGDDDTRLAAIHRVALVAPSVALAVRGGYGCTRLLDRIDWPLLARSVEQGTRWVGFSDLTALQLGLLAHSGHESWAGPTAVESFGRTEAEGGVDEVTRDCFVEAMGGELEAVGFRTEAGFDGLTAAGKLWGGNLAMVCSMLGTPHWPRISGGVLFLEDVGEHPYRVERCMLQLHQAGVLARQKAVLLGHFSEWKKSPLDRGYSLKTVVAHLRSVSSTPVLTGLPFGHLHPRVCLPVGRRVQLAVQGRDAFIGW</sequence>
<dbReference type="EMBL" id="SACR01000003">
    <property type="protein sequence ID" value="RVU46206.1"/>
    <property type="molecule type" value="Genomic_DNA"/>
</dbReference>
<dbReference type="SUPFAM" id="SSF141986">
    <property type="entry name" value="LD-carboxypeptidase A C-terminal domain-like"/>
    <property type="match status" value="1"/>
</dbReference>
<evidence type="ECO:0000256" key="3">
    <source>
        <dbReference type="ARBA" id="ARBA00022670"/>
    </source>
</evidence>
<comment type="caution">
    <text evidence="9">The sequence shown here is derived from an EMBL/GenBank/DDBJ whole genome shotgun (WGS) entry which is preliminary data.</text>
</comment>
<keyword evidence="4" id="KW-0378">Hydrolase</keyword>
<dbReference type="InterPro" id="IPR040921">
    <property type="entry name" value="Peptidase_S66C"/>
</dbReference>
<dbReference type="Gene3D" id="3.50.30.60">
    <property type="entry name" value="LD-carboxypeptidase A C-terminal domain-like"/>
    <property type="match status" value="1"/>
</dbReference>
<comment type="similarity">
    <text evidence="1">Belongs to the peptidase S66 family.</text>
</comment>
<keyword evidence="10" id="KW-1185">Reference proteome</keyword>
<dbReference type="GO" id="GO:0006508">
    <property type="term" value="P:proteolysis"/>
    <property type="evidence" value="ECO:0007669"/>
    <property type="project" value="UniProtKB-KW"/>
</dbReference>
<evidence type="ECO:0000259" key="7">
    <source>
        <dbReference type="Pfam" id="PF02016"/>
    </source>
</evidence>
<feature type="domain" description="LD-carboxypeptidase C-terminal" evidence="8">
    <location>
        <begin position="174"/>
        <end position="289"/>
    </location>
</feature>
<evidence type="ECO:0000256" key="4">
    <source>
        <dbReference type="ARBA" id="ARBA00022801"/>
    </source>
</evidence>
<dbReference type="Pfam" id="PF17676">
    <property type="entry name" value="Peptidase_S66C"/>
    <property type="match status" value="1"/>
</dbReference>
<gene>
    <name evidence="9" type="ORF">EOE66_10130</name>
</gene>
<dbReference type="InterPro" id="IPR029062">
    <property type="entry name" value="Class_I_gatase-like"/>
</dbReference>
<feature type="domain" description="LD-carboxypeptidase N-terminal" evidence="7">
    <location>
        <begin position="7"/>
        <end position="123"/>
    </location>
</feature>
<dbReference type="PANTHER" id="PTHR30237">
    <property type="entry name" value="MURAMOYLTETRAPEPTIDE CARBOXYPEPTIDASE"/>
    <property type="match status" value="1"/>
</dbReference>
<keyword evidence="5" id="KW-0720">Serine protease</keyword>
<dbReference type="PIRSF" id="PIRSF028757">
    <property type="entry name" value="LD-carboxypeptidase"/>
    <property type="match status" value="1"/>
</dbReference>
<dbReference type="RefSeq" id="WP_128228572.1">
    <property type="nucleotide sequence ID" value="NZ_SACR01000003.1"/>
</dbReference>
<organism evidence="9 10">
    <name type="scientific">Rubrivivax rivuli</name>
    <dbReference type="NCBI Taxonomy" id="1862385"/>
    <lineage>
        <taxon>Bacteria</taxon>
        <taxon>Pseudomonadati</taxon>
        <taxon>Pseudomonadota</taxon>
        <taxon>Betaproteobacteria</taxon>
        <taxon>Burkholderiales</taxon>
        <taxon>Sphaerotilaceae</taxon>
        <taxon>Rubrivivax</taxon>
    </lineage>
</organism>
<dbReference type="PANTHER" id="PTHR30237:SF2">
    <property type="entry name" value="MUREIN TETRAPEPTIDE CARBOXYPEPTIDASE"/>
    <property type="match status" value="1"/>
</dbReference>
<evidence type="ECO:0000256" key="1">
    <source>
        <dbReference type="ARBA" id="ARBA00010233"/>
    </source>
</evidence>
<dbReference type="Proteomes" id="UP000285575">
    <property type="component" value="Unassembled WGS sequence"/>
</dbReference>